<protein>
    <submittedName>
        <fullName evidence="1">Uncharacterized protein</fullName>
    </submittedName>
</protein>
<dbReference type="EMBL" id="CP011970">
    <property type="protein sequence ID" value="AKP44802.1"/>
    <property type="molecule type" value="Genomic_DNA"/>
</dbReference>
<reference evidence="1 2" key="1">
    <citation type="journal article" date="2015" name="Genome Announc.">
        <title>Complete Genome Sequence of the Novel Temperate Clostridium difficile Phage phiCDIF1296T.</title>
        <authorList>
            <person name="Wittmann J."/>
            <person name="Riedel T."/>
            <person name="Bunk B."/>
            <person name="Sproer C."/>
            <person name="Gronow S."/>
            <person name="Overmann J."/>
        </authorList>
    </citation>
    <scope>NUCLEOTIDE SEQUENCE [LARGE SCALE GENOMIC DNA]</scope>
    <source>
        <strain evidence="2">ATCC 9689 / DSM 1296 / BCRC 10642 / JCM 1296 / NCIMB 10666 / NCTC 11209 / 90556-M6S</strain>
    </source>
</reference>
<evidence type="ECO:0000313" key="2">
    <source>
        <dbReference type="Proteomes" id="UP001510562"/>
    </source>
</evidence>
<gene>
    <name evidence="1" type="ORF">CDIF1296T_phi128</name>
</gene>
<proteinExistence type="predicted"/>
<keyword evidence="2" id="KW-1185">Reference proteome</keyword>
<name>A0ACA7UQF0_CLODI</name>
<organism evidence="1 2">
    <name type="scientific">Clostridioides difficile ATCC 9689 = DSM 1296</name>
    <dbReference type="NCBI Taxonomy" id="1121308"/>
    <lineage>
        <taxon>Bacteria</taxon>
        <taxon>Bacillati</taxon>
        <taxon>Bacillota</taxon>
        <taxon>Clostridia</taxon>
        <taxon>Peptostreptococcales</taxon>
        <taxon>Peptostreptococcaceae</taxon>
        <taxon>Clostridioides</taxon>
    </lineage>
</organism>
<sequence length="74" mass="8933">MIKQILNKRGSLLNLASEYLTEQDYLKFQGWYTHRYSKLDAYDASINEYLNYKNDKKLITYVFNLKFQEALIEI</sequence>
<accession>A0ACA7UQF0</accession>
<dbReference type="Proteomes" id="UP001510562">
    <property type="component" value="Chromosome"/>
</dbReference>
<evidence type="ECO:0000313" key="1">
    <source>
        <dbReference type="EMBL" id="AKP44802.1"/>
    </source>
</evidence>